<proteinExistence type="predicted"/>
<gene>
    <name evidence="3" type="ORF">MNBD_GAMMA08-1512</name>
</gene>
<feature type="transmembrane region" description="Helical" evidence="2">
    <location>
        <begin position="1154"/>
        <end position="1175"/>
    </location>
</feature>
<dbReference type="EMBL" id="UOFH01000387">
    <property type="protein sequence ID" value="VAW67410.1"/>
    <property type="molecule type" value="Genomic_DNA"/>
</dbReference>
<organism evidence="3">
    <name type="scientific">hydrothermal vent metagenome</name>
    <dbReference type="NCBI Taxonomy" id="652676"/>
    <lineage>
        <taxon>unclassified sequences</taxon>
        <taxon>metagenomes</taxon>
        <taxon>ecological metagenomes</taxon>
    </lineage>
</organism>
<keyword evidence="2" id="KW-1133">Transmembrane helix</keyword>
<sequence>MMIIKIMLKRMSAMINQSALLLVVLLGLHAPLFSATITVIGVDGSSGSNGVAGDPGTSGGSGESGGPAIANITINDVNQDIRNSTSATGGFGGNGGNGGAGVNVSPSLWASGGGGGDGGDGGTASANTSTTVNSISNTLDVQSVASARGGNGGRGGLGGIQSASATIFDGFSGQDGSGGRGGNASASALASNTNTDGFQGAIAVASAIGGNGGDIIPSSRLGLVWLGFEPTGFSKAGDGGSASLGRVYAESLANREVRATGEVIGGNGGSVRNNTQSGNNAAGSVSSGNGASVSITNAVDGATGGSMFLTQNATGGDAGSLGTLTGNGDLGNAGNAASSLSKTTTSASLNVQTIATGGRGGNYSLLNLISADGVPLNDGSAIGGDGGTAMANSSAINLGGNATAMATAIGGEGGRALSFVENITPFGGAGGGASATAYAESVGGTASASAFQTSGSGRNSQDSVMLNAVSGSSDVMLVLLQNAMAGEATAVVRSNQLPGTYSGGNASSILTTSNTGGGDINATIEARGGSFSNGGNSPLSVGRAGDAYVAADITGQNNVNVRAISVAGFNGTVGTTGGNATVGPVRGTSLNGGLVSVSSEVFAGTGRSISLVDSVDGSTTGFLSLRQVATGGVVRSEFETGDAFNSLTKVTTDATDGLTLFTSSRGGGGAVLTNTGIDAGSGTANTSGTNNAGQDAFTSSRALGGLGGDASASSSASPLRTAGSGGDAFARSDSTVLDATSGTRTFATSESFGGNGGRVNAVGGIINLTTGGGNGGNANSLATATSTVDSRNRFRAVSSRSTATGGQGGSVSSERIAQGIAQGGNGGDAFAQATSIVNSAGTSFAIADSSVTANAIAFGGRGGLNSGGGLSGRGGNAVAVAEVIGGINALSTAVASPGGGQQNNSAGLASATARITNGSGVAQAEIRAPLNNPTNSGIVTQATVSITRNGRISSNIEASITTGNITSATARNTEAQTANTNSGLVGIDGVARINLLPDAANVSQALSGNLNVAENFDLTGGSDMLALMSVGAMQDSSNIGNRFSNNINLSLDMSELSTQQELLFGFMNPVFTGNGFDLMTFQIFQENTLVFDTAFSSVLAAESFFTDQMLNLGDWTQGLEGDLDLAFAINFDISQIGDGFYFDTIYGNSTIGSGVVPIPAAVWLFSSGLIGLFAIGRRKKIKF</sequence>
<reference evidence="3" key="1">
    <citation type="submission" date="2018-06" db="EMBL/GenBank/DDBJ databases">
        <authorList>
            <person name="Zhirakovskaya E."/>
        </authorList>
    </citation>
    <scope>NUCLEOTIDE SEQUENCE</scope>
</reference>
<accession>A0A3B0XRS6</accession>
<feature type="region of interest" description="Disordered" evidence="1">
    <location>
        <begin position="707"/>
        <end position="731"/>
    </location>
</feature>
<feature type="region of interest" description="Disordered" evidence="1">
    <location>
        <begin position="46"/>
        <end position="69"/>
    </location>
</feature>
<keyword evidence="2" id="KW-0472">Membrane</keyword>
<dbReference type="AlphaFoldDB" id="A0A3B0XRS6"/>
<evidence type="ECO:0000256" key="2">
    <source>
        <dbReference type="SAM" id="Phobius"/>
    </source>
</evidence>
<evidence type="ECO:0000256" key="1">
    <source>
        <dbReference type="SAM" id="MobiDB-lite"/>
    </source>
</evidence>
<evidence type="ECO:0000313" key="3">
    <source>
        <dbReference type="EMBL" id="VAW67410.1"/>
    </source>
</evidence>
<feature type="region of interest" description="Disordered" evidence="1">
    <location>
        <begin position="264"/>
        <end position="286"/>
    </location>
</feature>
<feature type="compositionally biased region" description="Low complexity" evidence="1">
    <location>
        <begin position="707"/>
        <end position="717"/>
    </location>
</feature>
<protein>
    <submittedName>
        <fullName evidence="3">GTP-binding protein Obg</fullName>
    </submittedName>
</protein>
<keyword evidence="2" id="KW-0812">Transmembrane</keyword>
<name>A0A3B0XRS6_9ZZZZ</name>
<feature type="compositionally biased region" description="Low complexity" evidence="1">
    <location>
        <begin position="277"/>
        <end position="286"/>
    </location>
</feature>
<feature type="compositionally biased region" description="Gly residues" evidence="1">
    <location>
        <begin position="111"/>
        <end position="122"/>
    </location>
</feature>
<feature type="compositionally biased region" description="Gly residues" evidence="1">
    <location>
        <begin position="56"/>
        <end position="65"/>
    </location>
</feature>
<feature type="region of interest" description="Disordered" evidence="1">
    <location>
        <begin position="102"/>
        <end position="130"/>
    </location>
</feature>